<evidence type="ECO:0000313" key="4">
    <source>
        <dbReference type="Proteomes" id="UP000321685"/>
    </source>
</evidence>
<proteinExistence type="predicted"/>
<dbReference type="OrthoDB" id="9786339at2"/>
<sequence length="572" mass="59125">MSGQTKGRPVSTRTVTATVPAQPSGPSDEAAPGADGVPDAPVADDAPVMGEAPVGDVATDAGSTLAGRYRLREKLGSEPAAGAEFWTAEDTVLRRDVAVTLLRRLAADPDSDDPEGTARAGEMIVRALRTGSFEHHGAARLLDVLAPGGASLPPDVLGAAVSEWCGGRGLAEVLADGMIRPLTAARMVELLAEAAAAAHRHGLVLGCDHPQRVRIGTEGRAQLTFVLARPDVTPDDDVRGLGAVLYALLTGRWPLSNADAARAGMPAADRKVGGDPDGRVLPPSEVRPGVPVALDAVVLGALARDGSAQRVRTAAAVHRMLAEIVSEDDKNALFPPVHDGLPPEPGDVWQDSSRRKPPADRDRRRKLMIGLGALAVGVVVVLGYLGLVLGSVFGDSSGAPKIVVNAPVATGGAVAGGGPPQPQAATSAVAAAGVEVYDTTDDPDNSGRISRVIDGNPQTSWRTYAYRQQFPVLKPGVGIMVSFASAVQLSSLTINSPSDGTVVQIRSAPSADSDFDDTVPIADTTLTSGITPISLSESQPVQHVLIWITKLGKDNGQNLTEINEVTFERAGV</sequence>
<feature type="region of interest" description="Disordered" evidence="1">
    <location>
        <begin position="332"/>
        <end position="361"/>
    </location>
</feature>
<dbReference type="Gene3D" id="1.10.510.10">
    <property type="entry name" value="Transferase(Phosphotransferase) domain 1"/>
    <property type="match status" value="1"/>
</dbReference>
<dbReference type="EMBL" id="BJVJ01000014">
    <property type="protein sequence ID" value="GEL22978.1"/>
    <property type="molecule type" value="Genomic_DNA"/>
</dbReference>
<evidence type="ECO:0000256" key="1">
    <source>
        <dbReference type="SAM" id="MobiDB-lite"/>
    </source>
</evidence>
<reference evidence="3 4" key="1">
    <citation type="submission" date="2019-07" db="EMBL/GenBank/DDBJ databases">
        <title>Whole genome shotgun sequence of Pseudonocardia sulfidoxydans NBRC 16205.</title>
        <authorList>
            <person name="Hosoyama A."/>
            <person name="Uohara A."/>
            <person name="Ohji S."/>
            <person name="Ichikawa N."/>
        </authorList>
    </citation>
    <scope>NUCLEOTIDE SEQUENCE [LARGE SCALE GENOMIC DNA]</scope>
    <source>
        <strain evidence="3 4">NBRC 16205</strain>
    </source>
</reference>
<evidence type="ECO:0000256" key="2">
    <source>
        <dbReference type="SAM" id="Phobius"/>
    </source>
</evidence>
<dbReference type="SUPFAM" id="SSF49785">
    <property type="entry name" value="Galactose-binding domain-like"/>
    <property type="match status" value="1"/>
</dbReference>
<protein>
    <submittedName>
        <fullName evidence="3">Membrane protein</fullName>
    </submittedName>
</protein>
<dbReference type="InterPro" id="IPR008979">
    <property type="entry name" value="Galactose-bd-like_sf"/>
</dbReference>
<dbReference type="AlphaFoldDB" id="A0A511DIX5"/>
<feature type="compositionally biased region" description="Low complexity" evidence="1">
    <location>
        <begin position="30"/>
        <end position="48"/>
    </location>
</feature>
<dbReference type="Gene3D" id="3.30.200.20">
    <property type="entry name" value="Phosphorylase Kinase, domain 1"/>
    <property type="match status" value="1"/>
</dbReference>
<keyword evidence="4" id="KW-1185">Reference proteome</keyword>
<accession>A0A511DIX5</accession>
<dbReference type="InterPro" id="IPR011009">
    <property type="entry name" value="Kinase-like_dom_sf"/>
</dbReference>
<keyword evidence="2" id="KW-0812">Transmembrane</keyword>
<name>A0A511DIX5_9PSEU</name>
<dbReference type="CDD" id="cd13973">
    <property type="entry name" value="PK_MviN-like"/>
    <property type="match status" value="1"/>
</dbReference>
<gene>
    <name evidence="3" type="ORF">PSU4_19320</name>
</gene>
<evidence type="ECO:0000313" key="3">
    <source>
        <dbReference type="EMBL" id="GEL22978.1"/>
    </source>
</evidence>
<feature type="compositionally biased region" description="Polar residues" evidence="1">
    <location>
        <begin position="1"/>
        <end position="25"/>
    </location>
</feature>
<feature type="region of interest" description="Disordered" evidence="1">
    <location>
        <begin position="1"/>
        <end position="59"/>
    </location>
</feature>
<keyword evidence="2" id="KW-1133">Transmembrane helix</keyword>
<organism evidence="3 4">
    <name type="scientific">Pseudonocardia sulfidoxydans NBRC 16205</name>
    <dbReference type="NCBI Taxonomy" id="1223511"/>
    <lineage>
        <taxon>Bacteria</taxon>
        <taxon>Bacillati</taxon>
        <taxon>Actinomycetota</taxon>
        <taxon>Actinomycetes</taxon>
        <taxon>Pseudonocardiales</taxon>
        <taxon>Pseudonocardiaceae</taxon>
        <taxon>Pseudonocardia</taxon>
    </lineage>
</organism>
<dbReference type="Proteomes" id="UP000321685">
    <property type="component" value="Unassembled WGS sequence"/>
</dbReference>
<keyword evidence="2" id="KW-0472">Membrane</keyword>
<dbReference type="SUPFAM" id="SSF56112">
    <property type="entry name" value="Protein kinase-like (PK-like)"/>
    <property type="match status" value="1"/>
</dbReference>
<feature type="compositionally biased region" description="Basic and acidic residues" evidence="1">
    <location>
        <begin position="352"/>
        <end position="361"/>
    </location>
</feature>
<feature type="transmembrane region" description="Helical" evidence="2">
    <location>
        <begin position="367"/>
        <end position="393"/>
    </location>
</feature>
<comment type="caution">
    <text evidence="3">The sequence shown here is derived from an EMBL/GenBank/DDBJ whole genome shotgun (WGS) entry which is preliminary data.</text>
</comment>